<dbReference type="EMBL" id="JANIEX010000056">
    <property type="protein sequence ID" value="KAJ3574832.1"/>
    <property type="molecule type" value="Genomic_DNA"/>
</dbReference>
<sequence>MAPGRFLHGEGEAWRGGVRTGPTSERPFVFQRVDENFSSSNDPNTMNKDVGTIVLRIKRVRIAEAATPNAIQQLPGTSGGRNGMRVGFGIEQPTYEQYPSTWKVEGYDNPGSNRPSTYVSFVFRYRTLDFLRAQGIIDDVLPSTSSLHRRQPQRRIASTPIPQNIPSPAANTFIGSAGASTDSVYINLGSRPINTADSRRAVSMQTSFQQEEGQYEVEPVNYPGEGMLIFPTRKTN</sequence>
<protein>
    <submittedName>
        <fullName evidence="2">Uncharacterized protein</fullName>
    </submittedName>
</protein>
<evidence type="ECO:0000313" key="3">
    <source>
        <dbReference type="Proteomes" id="UP001213000"/>
    </source>
</evidence>
<proteinExistence type="predicted"/>
<name>A0AAD5YUS9_9AGAR</name>
<dbReference type="AlphaFoldDB" id="A0AAD5YUS9"/>
<gene>
    <name evidence="2" type="ORF">NP233_g1499</name>
</gene>
<feature type="region of interest" description="Disordered" evidence="1">
    <location>
        <begin position="1"/>
        <end position="25"/>
    </location>
</feature>
<organism evidence="2 3">
    <name type="scientific">Leucocoprinus birnbaumii</name>
    <dbReference type="NCBI Taxonomy" id="56174"/>
    <lineage>
        <taxon>Eukaryota</taxon>
        <taxon>Fungi</taxon>
        <taxon>Dikarya</taxon>
        <taxon>Basidiomycota</taxon>
        <taxon>Agaricomycotina</taxon>
        <taxon>Agaricomycetes</taxon>
        <taxon>Agaricomycetidae</taxon>
        <taxon>Agaricales</taxon>
        <taxon>Agaricineae</taxon>
        <taxon>Agaricaceae</taxon>
        <taxon>Leucocoprinus</taxon>
    </lineage>
</organism>
<dbReference type="Proteomes" id="UP001213000">
    <property type="component" value="Unassembled WGS sequence"/>
</dbReference>
<reference evidence="2" key="1">
    <citation type="submission" date="2022-07" db="EMBL/GenBank/DDBJ databases">
        <title>Genome Sequence of Leucocoprinus birnbaumii.</title>
        <authorList>
            <person name="Buettner E."/>
        </authorList>
    </citation>
    <scope>NUCLEOTIDE SEQUENCE</scope>
    <source>
        <strain evidence="2">VT141</strain>
    </source>
</reference>
<accession>A0AAD5YUS9</accession>
<evidence type="ECO:0000256" key="1">
    <source>
        <dbReference type="SAM" id="MobiDB-lite"/>
    </source>
</evidence>
<keyword evidence="3" id="KW-1185">Reference proteome</keyword>
<comment type="caution">
    <text evidence="2">The sequence shown here is derived from an EMBL/GenBank/DDBJ whole genome shotgun (WGS) entry which is preliminary data.</text>
</comment>
<evidence type="ECO:0000313" key="2">
    <source>
        <dbReference type="EMBL" id="KAJ3574832.1"/>
    </source>
</evidence>